<organism evidence="2 3">
    <name type="scientific">Spiroplasma chrysopicola DF-1</name>
    <dbReference type="NCBI Taxonomy" id="1276227"/>
    <lineage>
        <taxon>Bacteria</taxon>
        <taxon>Bacillati</taxon>
        <taxon>Mycoplasmatota</taxon>
        <taxon>Mollicutes</taxon>
        <taxon>Entomoplasmatales</taxon>
        <taxon>Spiroplasmataceae</taxon>
        <taxon>Spiroplasma</taxon>
    </lineage>
</organism>
<dbReference type="PATRIC" id="fig|1276227.3.peg.336"/>
<dbReference type="HOGENOM" id="CLU_439340_0_0_14"/>
<dbReference type="OrthoDB" id="387236at2"/>
<reference evidence="2 3" key="1">
    <citation type="journal article" date="2013" name="Genome Biol. Evol.">
        <title>Complete genomes of two dipteran-associated spiroplasmas provided insights into the origin, dynamics, and impacts of viral invasion in spiroplasma.</title>
        <authorList>
            <person name="Ku C."/>
            <person name="Lo W.S."/>
            <person name="Chen L.L."/>
            <person name="Kuo C.H."/>
        </authorList>
    </citation>
    <scope>NUCLEOTIDE SEQUENCE [LARGE SCALE GENOMIC DNA]</scope>
    <source>
        <strain evidence="2 3">DF-1</strain>
    </source>
</reference>
<evidence type="ECO:0000313" key="2">
    <source>
        <dbReference type="EMBL" id="AGM24922.1"/>
    </source>
</evidence>
<feature type="transmembrane region" description="Helical" evidence="1">
    <location>
        <begin position="81"/>
        <end position="100"/>
    </location>
</feature>
<keyword evidence="3" id="KW-1185">Reference proteome</keyword>
<feature type="transmembrane region" description="Helical" evidence="1">
    <location>
        <begin position="133"/>
        <end position="154"/>
    </location>
</feature>
<evidence type="ECO:0000256" key="1">
    <source>
        <dbReference type="SAM" id="Phobius"/>
    </source>
</evidence>
<dbReference type="Pfam" id="PF12679">
    <property type="entry name" value="ABC2_membrane_2"/>
    <property type="match status" value="1"/>
</dbReference>
<dbReference type="AlphaFoldDB" id="R4U0V5"/>
<dbReference type="KEGG" id="scr:SCHRY_v1c03370"/>
<keyword evidence="1" id="KW-0812">Transmembrane</keyword>
<dbReference type="RefSeq" id="WP_016338748.1">
    <property type="nucleotide sequence ID" value="NC_021280.1"/>
</dbReference>
<feature type="transmembrane region" description="Helical" evidence="1">
    <location>
        <begin position="43"/>
        <end position="61"/>
    </location>
</feature>
<sequence>MNHSVLKNKNQKTSKFQEKLKNAFSLKVFRYSLIKMLKSPSTYVLLAITMVTNANLVLTFTGLSRSYGINLNEDINQQLSFYLWIFFIFYFSFSAMYIGFKSVQIIRDELDDGTLLIMASLPITRFKMIFEKWLSLQVICLSYAIIVLFIPPLFGYTTGEVGQLLTNAIYKALPYMFLTGIIIQFLLSSVAILLSLIIGSKGVIGVLFILGFLSLIGALGPFIYNATNTSNPSSNFLLSTSDSAKKKISLNNTNKNVFKNMTDIRGWDIWNLSSNGLTIKFPNDSRPNFALKYDLTNINEETEAIIAKKPNVSSEEYRTYILANASDYPLMNNLVSNHELTIDSVSLPKYIGGQNFTILENDNLGINLLSDFYENVKTKKPVTLSWKNNVIGDLGVKNFDTTNITTPENKEILQLINEWYQNELFTPNSKNYSVNNLIDLDDLSKQITKENLNGLFYLVKNSLTPPSSREIYFNDLSLNTINYFTNNLLQEIWTPILSFGKTNNDIDIANKEIDKIKQQELSYRLMGYLNIWQQWMVMWTGNKGNSGFLLPLNNFLTSELYPVKYQTGSDSFTTYSIGANFAAPVEIVNLPAMISVYTIFSIGIAGLSVWSITRKDFV</sequence>
<dbReference type="eggNOG" id="COG1277">
    <property type="taxonomic scope" value="Bacteria"/>
</dbReference>
<dbReference type="Proteomes" id="UP000013964">
    <property type="component" value="Chromosome"/>
</dbReference>
<dbReference type="GO" id="GO:0005886">
    <property type="term" value="C:plasma membrane"/>
    <property type="evidence" value="ECO:0007669"/>
    <property type="project" value="UniProtKB-SubCell"/>
</dbReference>
<keyword evidence="1" id="KW-0472">Membrane</keyword>
<keyword evidence="1" id="KW-1133">Transmembrane helix</keyword>
<dbReference type="GO" id="GO:0140359">
    <property type="term" value="F:ABC-type transporter activity"/>
    <property type="evidence" value="ECO:0007669"/>
    <property type="project" value="InterPro"/>
</dbReference>
<feature type="transmembrane region" description="Helical" evidence="1">
    <location>
        <begin position="590"/>
        <end position="612"/>
    </location>
</feature>
<dbReference type="EMBL" id="CP005077">
    <property type="protein sequence ID" value="AGM24922.1"/>
    <property type="molecule type" value="Genomic_DNA"/>
</dbReference>
<protein>
    <submittedName>
        <fullName evidence="2">Uncharacterized protein</fullName>
    </submittedName>
</protein>
<gene>
    <name evidence="2" type="ORF">SCHRY_v1c03370</name>
</gene>
<feature type="transmembrane region" description="Helical" evidence="1">
    <location>
        <begin position="174"/>
        <end position="196"/>
    </location>
</feature>
<accession>R4U0V5</accession>
<evidence type="ECO:0000313" key="3">
    <source>
        <dbReference type="Proteomes" id="UP000013964"/>
    </source>
</evidence>
<proteinExistence type="predicted"/>
<dbReference type="STRING" id="1276227.SCHRY_v1c03370"/>
<feature type="transmembrane region" description="Helical" evidence="1">
    <location>
        <begin position="203"/>
        <end position="224"/>
    </location>
</feature>
<name>R4U0V5_9MOLU</name>